<feature type="domain" description="Sulfatase N-terminal" evidence="7">
    <location>
        <begin position="29"/>
        <end position="342"/>
    </location>
</feature>
<name>A0A2S8G0B0_9BACT</name>
<comment type="caution">
    <text evidence="8">The sequence shown here is derived from an EMBL/GenBank/DDBJ whole genome shotgun (WGS) entry which is preliminary data.</text>
</comment>
<dbReference type="PROSITE" id="PS00523">
    <property type="entry name" value="SULFATASE_1"/>
    <property type="match status" value="1"/>
</dbReference>
<dbReference type="Proteomes" id="UP000238322">
    <property type="component" value="Unassembled WGS sequence"/>
</dbReference>
<evidence type="ECO:0000259" key="7">
    <source>
        <dbReference type="Pfam" id="PF00884"/>
    </source>
</evidence>
<keyword evidence="3" id="KW-0378">Hydrolase</keyword>
<feature type="region of interest" description="Disordered" evidence="5">
    <location>
        <begin position="447"/>
        <end position="473"/>
    </location>
</feature>
<dbReference type="InterPro" id="IPR024607">
    <property type="entry name" value="Sulfatase_CS"/>
</dbReference>
<dbReference type="Gene3D" id="3.40.720.10">
    <property type="entry name" value="Alkaline Phosphatase, subunit A"/>
    <property type="match status" value="1"/>
</dbReference>
<dbReference type="InterPro" id="IPR000917">
    <property type="entry name" value="Sulfatase_N"/>
</dbReference>
<evidence type="ECO:0000256" key="3">
    <source>
        <dbReference type="ARBA" id="ARBA00022801"/>
    </source>
</evidence>
<evidence type="ECO:0000313" key="9">
    <source>
        <dbReference type="Proteomes" id="UP000238322"/>
    </source>
</evidence>
<dbReference type="AlphaFoldDB" id="A0A2S8G0B0"/>
<dbReference type="CDD" id="cd16026">
    <property type="entry name" value="GALNS_like"/>
    <property type="match status" value="1"/>
</dbReference>
<protein>
    <submittedName>
        <fullName evidence="8">Arylsulfatase</fullName>
    </submittedName>
</protein>
<dbReference type="PANTHER" id="PTHR42693">
    <property type="entry name" value="ARYLSULFATASE FAMILY MEMBER"/>
    <property type="match status" value="1"/>
</dbReference>
<dbReference type="PROSITE" id="PS51257">
    <property type="entry name" value="PROKAR_LIPOPROTEIN"/>
    <property type="match status" value="1"/>
</dbReference>
<gene>
    <name evidence="8" type="ORF">C5Y83_04255</name>
</gene>
<evidence type="ECO:0000256" key="1">
    <source>
        <dbReference type="ARBA" id="ARBA00008779"/>
    </source>
</evidence>
<comment type="similarity">
    <text evidence="1">Belongs to the sulfatase family.</text>
</comment>
<dbReference type="GO" id="GO:0004065">
    <property type="term" value="F:arylsulfatase activity"/>
    <property type="evidence" value="ECO:0007669"/>
    <property type="project" value="TreeGrafter"/>
</dbReference>
<dbReference type="Pfam" id="PF14707">
    <property type="entry name" value="Sulfatase_C"/>
    <property type="match status" value="1"/>
</dbReference>
<organism evidence="8 9">
    <name type="scientific">Blastopirellula marina</name>
    <dbReference type="NCBI Taxonomy" id="124"/>
    <lineage>
        <taxon>Bacteria</taxon>
        <taxon>Pseudomonadati</taxon>
        <taxon>Planctomycetota</taxon>
        <taxon>Planctomycetia</taxon>
        <taxon>Pirellulales</taxon>
        <taxon>Pirellulaceae</taxon>
        <taxon>Blastopirellula</taxon>
    </lineage>
</organism>
<evidence type="ECO:0000256" key="6">
    <source>
        <dbReference type="SAM" id="SignalP"/>
    </source>
</evidence>
<dbReference type="RefSeq" id="WP_105328425.1">
    <property type="nucleotide sequence ID" value="NZ_PUHY01000005.1"/>
</dbReference>
<evidence type="ECO:0000256" key="4">
    <source>
        <dbReference type="ARBA" id="ARBA00022837"/>
    </source>
</evidence>
<dbReference type="PANTHER" id="PTHR42693:SF53">
    <property type="entry name" value="ENDO-4-O-SULFATASE"/>
    <property type="match status" value="1"/>
</dbReference>
<evidence type="ECO:0000313" key="8">
    <source>
        <dbReference type="EMBL" id="PQO37863.1"/>
    </source>
</evidence>
<dbReference type="EMBL" id="PUHY01000005">
    <property type="protein sequence ID" value="PQO37863.1"/>
    <property type="molecule type" value="Genomic_DNA"/>
</dbReference>
<feature type="chain" id="PRO_5015523178" evidence="6">
    <location>
        <begin position="23"/>
        <end position="473"/>
    </location>
</feature>
<dbReference type="PROSITE" id="PS00149">
    <property type="entry name" value="SULFATASE_2"/>
    <property type="match status" value="1"/>
</dbReference>
<keyword evidence="2" id="KW-0479">Metal-binding</keyword>
<dbReference type="SUPFAM" id="SSF53649">
    <property type="entry name" value="Alkaline phosphatase-like"/>
    <property type="match status" value="1"/>
</dbReference>
<sequence>MLLLARTIGLVFVTLVACRSLSAEDIHPPNVIVVLCDNLGYGDVGCFGSKRHRTPYLDQMAAEGMKFTDLYAASGVCTPSRAALLTGCYPPRVNLHVSDTGGAVLQPVSPKGLAPEEITIAELLKTKGYATTIIGKWHLGDQLPLLPTRQGFDSFYGIPYSDDMTPRPGKPWPDLPLMRDEVVVDAPVDLNDATKLYTEEAIRFITANRERPFFLYLPQAMPGSTRAPYASEAFRGQSQNGPWGDSIEELDWSMSEILKTLKQLKLDQQTLVVWTSDNGAPRRNPVQGSNLPLKGWGYTTAEGGMRVPTIAWWPGTVPAGTECHELASLMDLYPTIAKLAGAKLPGDRTIDGKDITPLLTGQPNAKSPHDAFFYYMFDQLQAVRSGPWKLYLPLDQVKGGWQDDKKAFAKVRLFNLVTDLQETTDVAQQNPEIVQRMLTFAAAAHADLGDDQNPGPGRRSAGHVPSPTPRVLP</sequence>
<dbReference type="Gene3D" id="3.30.1120.10">
    <property type="match status" value="1"/>
</dbReference>
<dbReference type="InterPro" id="IPR050738">
    <property type="entry name" value="Sulfatase"/>
</dbReference>
<reference evidence="8 9" key="1">
    <citation type="submission" date="2018-02" db="EMBL/GenBank/DDBJ databases">
        <title>Comparative genomes isolates from brazilian mangrove.</title>
        <authorList>
            <person name="Araujo J.E."/>
            <person name="Taketani R.G."/>
            <person name="Silva M.C.P."/>
            <person name="Loureco M.V."/>
            <person name="Andreote F.D."/>
        </authorList>
    </citation>
    <scope>NUCLEOTIDE SEQUENCE [LARGE SCALE GENOMIC DNA]</scope>
    <source>
        <strain evidence="8 9">Hex-1 MGV</strain>
    </source>
</reference>
<dbReference type="InterPro" id="IPR017850">
    <property type="entry name" value="Alkaline_phosphatase_core_sf"/>
</dbReference>
<dbReference type="Pfam" id="PF00884">
    <property type="entry name" value="Sulfatase"/>
    <property type="match status" value="1"/>
</dbReference>
<dbReference type="FunFam" id="3.40.720.10:FF:000004">
    <property type="entry name" value="Arylsulfatase E"/>
    <property type="match status" value="1"/>
</dbReference>
<proteinExistence type="inferred from homology"/>
<keyword evidence="6" id="KW-0732">Signal</keyword>
<keyword evidence="4" id="KW-0106">Calcium</keyword>
<dbReference type="GO" id="GO:0046872">
    <property type="term" value="F:metal ion binding"/>
    <property type="evidence" value="ECO:0007669"/>
    <property type="project" value="UniProtKB-KW"/>
</dbReference>
<evidence type="ECO:0000256" key="5">
    <source>
        <dbReference type="SAM" id="MobiDB-lite"/>
    </source>
</evidence>
<accession>A0A2S8G0B0</accession>
<feature type="signal peptide" evidence="6">
    <location>
        <begin position="1"/>
        <end position="22"/>
    </location>
</feature>
<evidence type="ECO:0000256" key="2">
    <source>
        <dbReference type="ARBA" id="ARBA00022723"/>
    </source>
</evidence>
<dbReference type="OrthoDB" id="9783154at2"/>